<feature type="chain" id="PRO_5045879539" evidence="2">
    <location>
        <begin position="23"/>
        <end position="279"/>
    </location>
</feature>
<reference evidence="5 6" key="1">
    <citation type="submission" date="2023-01" db="EMBL/GenBank/DDBJ databases">
        <title>Novel species of the genus Asticcacaulis isolated from rivers.</title>
        <authorList>
            <person name="Lu H."/>
        </authorList>
    </citation>
    <scope>NUCLEOTIDE SEQUENCE [LARGE SCALE GENOMIC DNA]</scope>
    <source>
        <strain evidence="5 6">LKC15W</strain>
    </source>
</reference>
<feature type="region of interest" description="Disordered" evidence="1">
    <location>
        <begin position="260"/>
        <end position="279"/>
    </location>
</feature>
<keyword evidence="2" id="KW-0732">Signal</keyword>
<evidence type="ECO:0000256" key="2">
    <source>
        <dbReference type="SAM" id="SignalP"/>
    </source>
</evidence>
<protein>
    <submittedName>
        <fullName evidence="5">DUF3298 domain-containing protein</fullName>
    </submittedName>
</protein>
<proteinExistence type="predicted"/>
<sequence>MSRALLSRLSLTALIISAGITACQKKPEQPPKAAEAKRESTAPLSYAHNTVDAEASLYFPESFKAHATLHETLSAQDQDALKQFANQAVTDRAQLANDGFEQPQYFRKIVWHLTSETAGLISVYSQIEEYAGGAHGNLAFHPVLWDKASDKPLNPDTLFATNADLKPAETYLCRQVEAERSKRAETPITQANSGFGCPKLKSAHYVLIPSTEAGKAAAIDVLFAPYEVGPYAEGTYQIRLPYSVIQDVIAPAYTAQFGGNPAPLPEEKLPPEALSPDQE</sequence>
<dbReference type="InterPro" id="IPR025303">
    <property type="entry name" value="PdaC"/>
</dbReference>
<name>A0ABT5HNP2_9CAUL</name>
<feature type="signal peptide" evidence="2">
    <location>
        <begin position="1"/>
        <end position="22"/>
    </location>
</feature>
<dbReference type="Pfam" id="PF13739">
    <property type="entry name" value="PdaC"/>
    <property type="match status" value="1"/>
</dbReference>
<evidence type="ECO:0000256" key="1">
    <source>
        <dbReference type="SAM" id="MobiDB-lite"/>
    </source>
</evidence>
<evidence type="ECO:0000259" key="3">
    <source>
        <dbReference type="Pfam" id="PF11738"/>
    </source>
</evidence>
<dbReference type="InterPro" id="IPR021729">
    <property type="entry name" value="DUF3298"/>
</dbReference>
<dbReference type="EMBL" id="JAQQKV010000004">
    <property type="protein sequence ID" value="MDC7677755.1"/>
    <property type="molecule type" value="Genomic_DNA"/>
</dbReference>
<accession>A0ABT5HNP2</accession>
<dbReference type="RefSeq" id="WP_272746072.1">
    <property type="nucleotide sequence ID" value="NZ_JAQQKV010000004.1"/>
</dbReference>
<evidence type="ECO:0000313" key="5">
    <source>
        <dbReference type="EMBL" id="MDC7677755.1"/>
    </source>
</evidence>
<evidence type="ECO:0000313" key="6">
    <source>
        <dbReference type="Proteomes" id="UP001218579"/>
    </source>
</evidence>
<dbReference type="Pfam" id="PF11738">
    <property type="entry name" value="DUF3298"/>
    <property type="match status" value="1"/>
</dbReference>
<organism evidence="5 6">
    <name type="scientific">Asticcacaulis machinosus</name>
    <dbReference type="NCBI Taxonomy" id="2984211"/>
    <lineage>
        <taxon>Bacteria</taxon>
        <taxon>Pseudomonadati</taxon>
        <taxon>Pseudomonadota</taxon>
        <taxon>Alphaproteobacteria</taxon>
        <taxon>Caulobacterales</taxon>
        <taxon>Caulobacteraceae</taxon>
        <taxon>Asticcacaulis</taxon>
    </lineage>
</organism>
<dbReference type="Proteomes" id="UP001218579">
    <property type="component" value="Unassembled WGS sequence"/>
</dbReference>
<dbReference type="Gene3D" id="3.90.640.20">
    <property type="entry name" value="Heat-shock cognate protein, ATPase"/>
    <property type="match status" value="1"/>
</dbReference>
<evidence type="ECO:0000259" key="4">
    <source>
        <dbReference type="Pfam" id="PF13739"/>
    </source>
</evidence>
<dbReference type="Gene3D" id="3.30.565.40">
    <property type="entry name" value="Fervidobacterium nodosum Rt17-B1 like"/>
    <property type="match status" value="1"/>
</dbReference>
<gene>
    <name evidence="5" type="ORF">PQU98_16545</name>
</gene>
<keyword evidence="6" id="KW-1185">Reference proteome</keyword>
<dbReference type="PROSITE" id="PS51257">
    <property type="entry name" value="PROKAR_LIPOPROTEIN"/>
    <property type="match status" value="1"/>
</dbReference>
<feature type="domain" description="Deacetylase PdaC" evidence="4">
    <location>
        <begin position="62"/>
        <end position="137"/>
    </location>
</feature>
<dbReference type="InterPro" id="IPR037126">
    <property type="entry name" value="PdaC/RsiV-like_sf"/>
</dbReference>
<comment type="caution">
    <text evidence="5">The sequence shown here is derived from an EMBL/GenBank/DDBJ whole genome shotgun (WGS) entry which is preliminary data.</text>
</comment>
<feature type="domain" description="DUF3298" evidence="3">
    <location>
        <begin position="208"/>
        <end position="243"/>
    </location>
</feature>